<dbReference type="SUPFAM" id="SSF46689">
    <property type="entry name" value="Homeodomain-like"/>
    <property type="match status" value="1"/>
</dbReference>
<dbReference type="GO" id="GO:0097367">
    <property type="term" value="F:carbohydrate derivative binding"/>
    <property type="evidence" value="ECO:0007669"/>
    <property type="project" value="InterPro"/>
</dbReference>
<dbReference type="SUPFAM" id="SSF53697">
    <property type="entry name" value="SIS domain"/>
    <property type="match status" value="1"/>
</dbReference>
<dbReference type="PANTHER" id="PTHR30514">
    <property type="entry name" value="GLUCOKINASE"/>
    <property type="match status" value="1"/>
</dbReference>
<feature type="domain" description="HTH rpiR-type" evidence="1">
    <location>
        <begin position="8"/>
        <end position="84"/>
    </location>
</feature>
<dbReference type="OrthoDB" id="3237351at2"/>
<reference evidence="2 3" key="1">
    <citation type="submission" date="2018-08" db="EMBL/GenBank/DDBJ databases">
        <title>Genomic Encyclopedia of Type Strains, Phase III (KMG-III): the genomes of soil and plant-associated and newly described type strains.</title>
        <authorList>
            <person name="Whitman W."/>
        </authorList>
    </citation>
    <scope>NUCLEOTIDE SEQUENCE [LARGE SCALE GENOMIC DNA]</scope>
    <source>
        <strain evidence="2 3">CECT 7375</strain>
    </source>
</reference>
<dbReference type="InterPro" id="IPR009057">
    <property type="entry name" value="Homeodomain-like_sf"/>
</dbReference>
<dbReference type="Pfam" id="PF01418">
    <property type="entry name" value="HTH_6"/>
    <property type="match status" value="1"/>
</dbReference>
<dbReference type="InterPro" id="IPR036388">
    <property type="entry name" value="WH-like_DNA-bd_sf"/>
</dbReference>
<dbReference type="InterPro" id="IPR000281">
    <property type="entry name" value="HTH_RpiR"/>
</dbReference>
<proteinExistence type="predicted"/>
<keyword evidence="3" id="KW-1185">Reference proteome</keyword>
<name>A0A3E0DGF4_9GAMM</name>
<evidence type="ECO:0000313" key="2">
    <source>
        <dbReference type="EMBL" id="REG81810.1"/>
    </source>
</evidence>
<sequence length="301" mass="34172">MTQKMQDQSIEQRIKLIYDQLSPTQQKLAACILNHQGDIATYSATELAKLADVSKSAVTRLLQRLGYKDFSEVKKQVRAARRWGTPIAEKQPENRSLSTLFQDYVTCDQSNIRRTLESINSQDYQTAVRWISRADKVYIIGYRNNHALGLHLRQQLTQCRSGVQLLPLPGQTLGEEIAGFTREDVIIIMGVRRRPSWLKNVMISLRQKGLRLLYITDHADANPHEISDLHFPCVVRGVSAFDSYASVMNLISMLASSVYQESYDSANERIQTIENAYQTLNELDMAALNNGALIDDFSDNE</sequence>
<dbReference type="GO" id="GO:0003677">
    <property type="term" value="F:DNA binding"/>
    <property type="evidence" value="ECO:0007669"/>
    <property type="project" value="InterPro"/>
</dbReference>
<dbReference type="Pfam" id="PF01380">
    <property type="entry name" value="SIS"/>
    <property type="match status" value="1"/>
</dbReference>
<protein>
    <submittedName>
        <fullName evidence="2">RpiR family transcriptional regulator</fullName>
    </submittedName>
</protein>
<accession>A0A3E0DGF4</accession>
<evidence type="ECO:0000313" key="3">
    <source>
        <dbReference type="Proteomes" id="UP000256542"/>
    </source>
</evidence>
<dbReference type="GO" id="GO:1901135">
    <property type="term" value="P:carbohydrate derivative metabolic process"/>
    <property type="evidence" value="ECO:0007669"/>
    <property type="project" value="InterPro"/>
</dbReference>
<dbReference type="Gene3D" id="1.10.10.10">
    <property type="entry name" value="Winged helix-like DNA-binding domain superfamily/Winged helix DNA-binding domain"/>
    <property type="match status" value="1"/>
</dbReference>
<organism evidence="2 3">
    <name type="scientific">Marinomonas pollencensis</name>
    <dbReference type="NCBI Taxonomy" id="491954"/>
    <lineage>
        <taxon>Bacteria</taxon>
        <taxon>Pseudomonadati</taxon>
        <taxon>Pseudomonadota</taxon>
        <taxon>Gammaproteobacteria</taxon>
        <taxon>Oceanospirillales</taxon>
        <taxon>Oceanospirillaceae</taxon>
        <taxon>Marinomonas</taxon>
    </lineage>
</organism>
<dbReference type="InterPro" id="IPR047640">
    <property type="entry name" value="RpiR-like"/>
</dbReference>
<dbReference type="PROSITE" id="PS51071">
    <property type="entry name" value="HTH_RPIR"/>
    <property type="match status" value="1"/>
</dbReference>
<dbReference type="InterPro" id="IPR001347">
    <property type="entry name" value="SIS_dom"/>
</dbReference>
<comment type="caution">
    <text evidence="2">The sequence shown here is derived from an EMBL/GenBank/DDBJ whole genome shotgun (WGS) entry which is preliminary data.</text>
</comment>
<gene>
    <name evidence="2" type="ORF">DFP81_11261</name>
</gene>
<dbReference type="PANTHER" id="PTHR30514:SF18">
    <property type="entry name" value="RPIR-FAMILY TRANSCRIPTIONAL REGULATOR"/>
    <property type="match status" value="1"/>
</dbReference>
<dbReference type="Gene3D" id="3.40.50.10490">
    <property type="entry name" value="Glucose-6-phosphate isomerase like protein, domain 1"/>
    <property type="match status" value="1"/>
</dbReference>
<dbReference type="AlphaFoldDB" id="A0A3E0DGF4"/>
<evidence type="ECO:0000259" key="1">
    <source>
        <dbReference type="PROSITE" id="PS51071"/>
    </source>
</evidence>
<dbReference type="Proteomes" id="UP000256542">
    <property type="component" value="Unassembled WGS sequence"/>
</dbReference>
<dbReference type="EMBL" id="QUNG01000012">
    <property type="protein sequence ID" value="REG81810.1"/>
    <property type="molecule type" value="Genomic_DNA"/>
</dbReference>
<dbReference type="InterPro" id="IPR046348">
    <property type="entry name" value="SIS_dom_sf"/>
</dbReference>
<dbReference type="GO" id="GO:0003700">
    <property type="term" value="F:DNA-binding transcription factor activity"/>
    <property type="evidence" value="ECO:0007669"/>
    <property type="project" value="InterPro"/>
</dbReference>